<dbReference type="PANTHER" id="PTHR48090:SF1">
    <property type="entry name" value="PROPHAGE BACTOPRENOL GLUCOSYL TRANSFERASE HOMOLOG"/>
    <property type="match status" value="1"/>
</dbReference>
<organism evidence="9 10">
    <name type="scientific">Paramagnetospirillum kuznetsovii</name>
    <dbReference type="NCBI Taxonomy" id="2053833"/>
    <lineage>
        <taxon>Bacteria</taxon>
        <taxon>Pseudomonadati</taxon>
        <taxon>Pseudomonadota</taxon>
        <taxon>Alphaproteobacteria</taxon>
        <taxon>Rhodospirillales</taxon>
        <taxon>Magnetospirillaceae</taxon>
        <taxon>Paramagnetospirillum</taxon>
    </lineage>
</organism>
<dbReference type="EMBL" id="PGTO01000007">
    <property type="protein sequence ID" value="RAU21887.1"/>
    <property type="molecule type" value="Genomic_DNA"/>
</dbReference>
<keyword evidence="10" id="KW-1185">Reference proteome</keyword>
<keyword evidence="5 7" id="KW-1133">Transmembrane helix</keyword>
<dbReference type="AlphaFoldDB" id="A0A364NY99"/>
<evidence type="ECO:0000313" key="9">
    <source>
        <dbReference type="EMBL" id="RAU21887.1"/>
    </source>
</evidence>
<dbReference type="InterPro" id="IPR050256">
    <property type="entry name" value="Glycosyltransferase_2"/>
</dbReference>
<keyword evidence="6 7" id="KW-0472">Membrane</keyword>
<sequence length="315" mass="35315">MSQDAVSIILSFRNEEDNLPELIRRLALMADGRPEGFEFIFVNDCSTDRSRQILVEARAKDPRVKIITTARRAGPSEGVLAGLAAATGDAMIYMDCDLQDPPELLPTLIEHWRAGHDVVHTRRSVRHGEDPLRMWLTRRAYEVINWTSRGQMPIESGDFKLLSRRAAQHMLSLREHDPYIRGLAVWMGFDQTFVDYERQPRHCGESKFSGLHRNAVKTMVAGVTSFSFLPIYMVNWAGLCGLALSVLLLLIGLFAGSGWLFASLAFFLWGSLMLAVGATGLYVIRVYKDVRGRPRWIIAEAEGVALVPDRAVMGP</sequence>
<evidence type="ECO:0000256" key="3">
    <source>
        <dbReference type="ARBA" id="ARBA00022679"/>
    </source>
</evidence>
<comment type="caution">
    <text evidence="9">The sequence shown here is derived from an EMBL/GenBank/DDBJ whole genome shotgun (WGS) entry which is preliminary data.</text>
</comment>
<dbReference type="GO" id="GO:0016757">
    <property type="term" value="F:glycosyltransferase activity"/>
    <property type="evidence" value="ECO:0007669"/>
    <property type="project" value="UniProtKB-KW"/>
</dbReference>
<dbReference type="InterPro" id="IPR001173">
    <property type="entry name" value="Glyco_trans_2-like"/>
</dbReference>
<feature type="transmembrane region" description="Helical" evidence="7">
    <location>
        <begin position="261"/>
        <end position="284"/>
    </location>
</feature>
<feature type="domain" description="Glycosyltransferase 2-like" evidence="8">
    <location>
        <begin position="7"/>
        <end position="169"/>
    </location>
</feature>
<dbReference type="GO" id="GO:0005886">
    <property type="term" value="C:plasma membrane"/>
    <property type="evidence" value="ECO:0007669"/>
    <property type="project" value="TreeGrafter"/>
</dbReference>
<evidence type="ECO:0000259" key="8">
    <source>
        <dbReference type="Pfam" id="PF00535"/>
    </source>
</evidence>
<dbReference type="Proteomes" id="UP000251075">
    <property type="component" value="Unassembled WGS sequence"/>
</dbReference>
<dbReference type="Gene3D" id="3.90.550.10">
    <property type="entry name" value="Spore Coat Polysaccharide Biosynthesis Protein SpsA, Chain A"/>
    <property type="match status" value="1"/>
</dbReference>
<dbReference type="CDD" id="cd04187">
    <property type="entry name" value="DPM1_like_bac"/>
    <property type="match status" value="1"/>
</dbReference>
<comment type="subcellular location">
    <subcellularLocation>
        <location evidence="1">Membrane</location>
        <topology evidence="1">Multi-pass membrane protein</topology>
    </subcellularLocation>
</comment>
<feature type="transmembrane region" description="Helical" evidence="7">
    <location>
        <begin position="234"/>
        <end position="255"/>
    </location>
</feature>
<evidence type="ECO:0000313" key="10">
    <source>
        <dbReference type="Proteomes" id="UP000251075"/>
    </source>
</evidence>
<evidence type="ECO:0000256" key="6">
    <source>
        <dbReference type="ARBA" id="ARBA00023136"/>
    </source>
</evidence>
<keyword evidence="3 9" id="KW-0808">Transferase</keyword>
<name>A0A364NY99_9PROT</name>
<evidence type="ECO:0000256" key="7">
    <source>
        <dbReference type="SAM" id="Phobius"/>
    </source>
</evidence>
<protein>
    <submittedName>
        <fullName evidence="9">Glycosyltransferase</fullName>
    </submittedName>
</protein>
<dbReference type="SUPFAM" id="SSF53448">
    <property type="entry name" value="Nucleotide-diphospho-sugar transferases"/>
    <property type="match status" value="1"/>
</dbReference>
<keyword evidence="4 7" id="KW-0812">Transmembrane</keyword>
<dbReference type="Pfam" id="PF00535">
    <property type="entry name" value="Glycos_transf_2"/>
    <property type="match status" value="1"/>
</dbReference>
<dbReference type="OrthoDB" id="9807795at2"/>
<proteinExistence type="predicted"/>
<gene>
    <name evidence="9" type="ORF">CU669_11335</name>
</gene>
<evidence type="ECO:0000256" key="5">
    <source>
        <dbReference type="ARBA" id="ARBA00022989"/>
    </source>
</evidence>
<dbReference type="RefSeq" id="WP_112144706.1">
    <property type="nucleotide sequence ID" value="NZ_PGTO01000007.1"/>
</dbReference>
<evidence type="ECO:0000256" key="2">
    <source>
        <dbReference type="ARBA" id="ARBA00022676"/>
    </source>
</evidence>
<keyword evidence="2" id="KW-0328">Glycosyltransferase</keyword>
<accession>A0A364NY99</accession>
<dbReference type="PANTHER" id="PTHR48090">
    <property type="entry name" value="UNDECAPRENYL-PHOSPHATE 4-DEOXY-4-FORMAMIDO-L-ARABINOSE TRANSFERASE-RELATED"/>
    <property type="match status" value="1"/>
</dbReference>
<reference evidence="9 10" key="1">
    <citation type="submission" date="2017-11" db="EMBL/GenBank/DDBJ databases">
        <title>Draft genome sequence of magnetotactic bacterium Magnetospirillum kuznetsovii LBB-42.</title>
        <authorList>
            <person name="Grouzdev D.S."/>
            <person name="Rysina M.S."/>
            <person name="Baslerov R.V."/>
            <person name="Koziaeva V."/>
        </authorList>
    </citation>
    <scope>NUCLEOTIDE SEQUENCE [LARGE SCALE GENOMIC DNA]</scope>
    <source>
        <strain evidence="9 10">LBB-42</strain>
    </source>
</reference>
<evidence type="ECO:0000256" key="1">
    <source>
        <dbReference type="ARBA" id="ARBA00004141"/>
    </source>
</evidence>
<evidence type="ECO:0000256" key="4">
    <source>
        <dbReference type="ARBA" id="ARBA00022692"/>
    </source>
</evidence>
<dbReference type="InterPro" id="IPR029044">
    <property type="entry name" value="Nucleotide-diphossugar_trans"/>
</dbReference>